<sequence length="117" mass="13489">MSIISDVKEVTELIKKIGNQELYEKIVNLSDDIFTLREENLALKEKLKELESAFETDNKLVRHGNYYCVEGHEDALNDSIYCMACWDHDRKLVNLIRESGYDGVTISCNICNSRKAQ</sequence>
<evidence type="ECO:0000256" key="1">
    <source>
        <dbReference type="SAM" id="Coils"/>
    </source>
</evidence>
<dbReference type="RefSeq" id="WP_145307427.1">
    <property type="nucleotide sequence ID" value="NZ_CP037452.1"/>
</dbReference>
<proteinExistence type="predicted"/>
<keyword evidence="1" id="KW-0175">Coiled coil</keyword>
<keyword evidence="3" id="KW-1185">Reference proteome</keyword>
<evidence type="ECO:0000313" key="3">
    <source>
        <dbReference type="Proteomes" id="UP000318313"/>
    </source>
</evidence>
<dbReference type="AlphaFoldDB" id="A0A518I942"/>
<dbReference type="Proteomes" id="UP000318313">
    <property type="component" value="Chromosome"/>
</dbReference>
<evidence type="ECO:0000313" key="2">
    <source>
        <dbReference type="EMBL" id="QDV49569.1"/>
    </source>
</evidence>
<protein>
    <submittedName>
        <fullName evidence="2">Uncharacterized protein</fullName>
    </submittedName>
</protein>
<name>A0A518I942_9PLAN</name>
<dbReference type="KEGG" id="gfm:Enr17x_15890"/>
<dbReference type="OrthoDB" id="6119186at2"/>
<feature type="coiled-coil region" evidence="1">
    <location>
        <begin position="19"/>
        <end position="53"/>
    </location>
</feature>
<dbReference type="EMBL" id="CP037452">
    <property type="protein sequence ID" value="QDV49569.1"/>
    <property type="molecule type" value="Genomic_DNA"/>
</dbReference>
<accession>A0A518I942</accession>
<gene>
    <name evidence="2" type="ORF">Enr17x_15890</name>
</gene>
<organism evidence="2 3">
    <name type="scientific">Gimesia fumaroli</name>
    <dbReference type="NCBI Taxonomy" id="2527976"/>
    <lineage>
        <taxon>Bacteria</taxon>
        <taxon>Pseudomonadati</taxon>
        <taxon>Planctomycetota</taxon>
        <taxon>Planctomycetia</taxon>
        <taxon>Planctomycetales</taxon>
        <taxon>Planctomycetaceae</taxon>
        <taxon>Gimesia</taxon>
    </lineage>
</organism>
<reference evidence="2 3" key="1">
    <citation type="submission" date="2019-03" db="EMBL/GenBank/DDBJ databases">
        <title>Deep-cultivation of Planctomycetes and their phenomic and genomic characterization uncovers novel biology.</title>
        <authorList>
            <person name="Wiegand S."/>
            <person name="Jogler M."/>
            <person name="Boedeker C."/>
            <person name="Pinto D."/>
            <person name="Vollmers J."/>
            <person name="Rivas-Marin E."/>
            <person name="Kohn T."/>
            <person name="Peeters S.H."/>
            <person name="Heuer A."/>
            <person name="Rast P."/>
            <person name="Oberbeckmann S."/>
            <person name="Bunk B."/>
            <person name="Jeske O."/>
            <person name="Meyerdierks A."/>
            <person name="Storesund J.E."/>
            <person name="Kallscheuer N."/>
            <person name="Luecker S."/>
            <person name="Lage O.M."/>
            <person name="Pohl T."/>
            <person name="Merkel B.J."/>
            <person name="Hornburger P."/>
            <person name="Mueller R.-W."/>
            <person name="Bruemmer F."/>
            <person name="Labrenz M."/>
            <person name="Spormann A.M."/>
            <person name="Op den Camp H."/>
            <person name="Overmann J."/>
            <person name="Amann R."/>
            <person name="Jetten M.S.M."/>
            <person name="Mascher T."/>
            <person name="Medema M.H."/>
            <person name="Devos D.P."/>
            <person name="Kaster A.-K."/>
            <person name="Ovreas L."/>
            <person name="Rohde M."/>
            <person name="Galperin M.Y."/>
            <person name="Jogler C."/>
        </authorList>
    </citation>
    <scope>NUCLEOTIDE SEQUENCE [LARGE SCALE GENOMIC DNA]</scope>
    <source>
        <strain evidence="2 3">Enr17</strain>
    </source>
</reference>